<dbReference type="PROSITE" id="PS50110">
    <property type="entry name" value="RESPONSE_REGULATORY"/>
    <property type="match status" value="1"/>
</dbReference>
<dbReference type="PROSITE" id="PS50043">
    <property type="entry name" value="HTH_LUXR_2"/>
    <property type="match status" value="1"/>
</dbReference>
<dbReference type="GO" id="GO:0003677">
    <property type="term" value="F:DNA binding"/>
    <property type="evidence" value="ECO:0007669"/>
    <property type="project" value="UniProtKB-KW"/>
</dbReference>
<dbReference type="GO" id="GO:0005737">
    <property type="term" value="C:cytoplasm"/>
    <property type="evidence" value="ECO:0007669"/>
    <property type="project" value="UniProtKB-SubCell"/>
</dbReference>
<feature type="domain" description="HTH luxR-type" evidence="7">
    <location>
        <begin position="145"/>
        <end position="210"/>
    </location>
</feature>
<dbReference type="Gene3D" id="3.40.50.2300">
    <property type="match status" value="1"/>
</dbReference>
<keyword evidence="2 6" id="KW-0597">Phosphoprotein</keyword>
<dbReference type="PANTHER" id="PTHR43214">
    <property type="entry name" value="TWO-COMPONENT RESPONSE REGULATOR"/>
    <property type="match status" value="1"/>
</dbReference>
<gene>
    <name evidence="9" type="ORF">BleG1_1015</name>
</gene>
<evidence type="ECO:0000256" key="4">
    <source>
        <dbReference type="ARBA" id="ARBA00023125"/>
    </source>
</evidence>
<dbReference type="InterPro" id="IPR016032">
    <property type="entry name" value="Sig_transdc_resp-reg_C-effctor"/>
</dbReference>
<dbReference type="InterPro" id="IPR011006">
    <property type="entry name" value="CheY-like_superfamily"/>
</dbReference>
<keyword evidence="3" id="KW-0805">Transcription regulation</keyword>
<dbReference type="SMART" id="SM00421">
    <property type="entry name" value="HTH_LUXR"/>
    <property type="match status" value="1"/>
</dbReference>
<dbReference type="OrthoDB" id="9780153at2"/>
<reference evidence="9 10" key="1">
    <citation type="journal article" date="2014" name="Gene">
        <title>A comparative genomic analysis of the alkalitolerant soil bacterium Bacillus lehensis G1.</title>
        <authorList>
            <person name="Noor Y.M."/>
            <person name="Samsulrizal N.H."/>
            <person name="Jema'on N.A."/>
            <person name="Low K.O."/>
            <person name="Ramli A.N."/>
            <person name="Alias N.I."/>
            <person name="Damis S.I."/>
            <person name="Fuzi S.F."/>
            <person name="Isa M.N."/>
            <person name="Murad A.M."/>
            <person name="Raih M.F."/>
            <person name="Bakar F.D."/>
            <person name="Najimudin N."/>
            <person name="Mahadi N.M."/>
            <person name="Illias R.M."/>
        </authorList>
    </citation>
    <scope>NUCLEOTIDE SEQUENCE [LARGE SCALE GENOMIC DNA]</scope>
    <source>
        <strain evidence="9 10">G1</strain>
    </source>
</reference>
<evidence type="ECO:0000256" key="2">
    <source>
        <dbReference type="ARBA" id="ARBA00022553"/>
    </source>
</evidence>
<evidence type="ECO:0000313" key="10">
    <source>
        <dbReference type="Proteomes" id="UP000027142"/>
    </source>
</evidence>
<evidence type="ECO:0000256" key="3">
    <source>
        <dbReference type="ARBA" id="ARBA00023015"/>
    </source>
</evidence>
<evidence type="ECO:0000259" key="7">
    <source>
        <dbReference type="PROSITE" id="PS50043"/>
    </source>
</evidence>
<dbReference type="GO" id="GO:0006355">
    <property type="term" value="P:regulation of DNA-templated transcription"/>
    <property type="evidence" value="ECO:0007669"/>
    <property type="project" value="InterPro"/>
</dbReference>
<evidence type="ECO:0000256" key="6">
    <source>
        <dbReference type="PROSITE-ProRule" id="PRU00169"/>
    </source>
</evidence>
<evidence type="ECO:0000256" key="1">
    <source>
        <dbReference type="ARBA" id="ARBA00004496"/>
    </source>
</evidence>
<dbReference type="PRINTS" id="PR00038">
    <property type="entry name" value="HTHLUXR"/>
</dbReference>
<evidence type="ECO:0000259" key="8">
    <source>
        <dbReference type="PROSITE" id="PS50110"/>
    </source>
</evidence>
<dbReference type="STRING" id="1246626.BleG1_1015"/>
<feature type="domain" description="Response regulatory" evidence="8">
    <location>
        <begin position="5"/>
        <end position="120"/>
    </location>
</feature>
<evidence type="ECO:0000256" key="5">
    <source>
        <dbReference type="ARBA" id="ARBA00023163"/>
    </source>
</evidence>
<dbReference type="HOGENOM" id="CLU_000445_90_10_9"/>
<evidence type="ECO:0000313" key="9">
    <source>
        <dbReference type="EMBL" id="AIC93618.1"/>
    </source>
</evidence>
<comment type="subcellular location">
    <subcellularLocation>
        <location evidence="1">Cytoplasm</location>
    </subcellularLocation>
</comment>
<dbReference type="KEGG" id="ble:BleG1_1015"/>
<accession>A0A060LZ97</accession>
<dbReference type="PANTHER" id="PTHR43214:SF40">
    <property type="entry name" value="TRANSCRIPTIONAL REGULATORY PROTEIN LNRK"/>
    <property type="match status" value="1"/>
</dbReference>
<dbReference type="PATRIC" id="fig|1246626.3.peg.1019"/>
<protein>
    <submittedName>
        <fullName evidence="9">Signal transduction response regulator</fullName>
    </submittedName>
</protein>
<dbReference type="InterPro" id="IPR058245">
    <property type="entry name" value="NreC/VraR/RcsB-like_REC"/>
</dbReference>
<organism evidence="9 10">
    <name type="scientific">Shouchella lehensis G1</name>
    <dbReference type="NCBI Taxonomy" id="1246626"/>
    <lineage>
        <taxon>Bacteria</taxon>
        <taxon>Bacillati</taxon>
        <taxon>Bacillota</taxon>
        <taxon>Bacilli</taxon>
        <taxon>Bacillales</taxon>
        <taxon>Bacillaceae</taxon>
        <taxon>Shouchella</taxon>
    </lineage>
</organism>
<dbReference type="EMBL" id="CP003923">
    <property type="protein sequence ID" value="AIC93618.1"/>
    <property type="molecule type" value="Genomic_DNA"/>
</dbReference>
<keyword evidence="5" id="KW-0804">Transcription</keyword>
<keyword evidence="10" id="KW-1185">Reference proteome</keyword>
<sequence>MTQKRILLVEDQLIVRQGLKMMIEYDGLYKTLEASNGLEAGSTVFDHSVDLILMDVRMPMMNGIEAVKEIRHSNKKVKIVMLTTFADEEYALESLKLGANGYVLKDADREGLLLSIEKALKGEFILDGQVAAKVIPTLLERKQSSRTVVPFLNEREKEIARMVGEGLSNAEISEALFLTIGTVKNYISQLFTKLDVRDRTQLAIYAIKHDI</sequence>
<dbReference type="RefSeq" id="WP_038477909.1">
    <property type="nucleotide sequence ID" value="NZ_CP003923.1"/>
</dbReference>
<dbReference type="Pfam" id="PF00072">
    <property type="entry name" value="Response_reg"/>
    <property type="match status" value="1"/>
</dbReference>
<dbReference type="CDD" id="cd06170">
    <property type="entry name" value="LuxR_C_like"/>
    <property type="match status" value="1"/>
</dbReference>
<dbReference type="AlphaFoldDB" id="A0A060LZ97"/>
<dbReference type="Proteomes" id="UP000027142">
    <property type="component" value="Chromosome"/>
</dbReference>
<name>A0A060LZ97_9BACI</name>
<dbReference type="GO" id="GO:0000160">
    <property type="term" value="P:phosphorelay signal transduction system"/>
    <property type="evidence" value="ECO:0007669"/>
    <property type="project" value="InterPro"/>
</dbReference>
<dbReference type="InterPro" id="IPR039420">
    <property type="entry name" value="WalR-like"/>
</dbReference>
<dbReference type="Pfam" id="PF00196">
    <property type="entry name" value="GerE"/>
    <property type="match status" value="1"/>
</dbReference>
<dbReference type="CDD" id="cd17535">
    <property type="entry name" value="REC_NarL-like"/>
    <property type="match status" value="1"/>
</dbReference>
<keyword evidence="4" id="KW-0238">DNA-binding</keyword>
<dbReference type="SUPFAM" id="SSF46894">
    <property type="entry name" value="C-terminal effector domain of the bipartite response regulators"/>
    <property type="match status" value="1"/>
</dbReference>
<dbReference type="InterPro" id="IPR001789">
    <property type="entry name" value="Sig_transdc_resp-reg_receiver"/>
</dbReference>
<proteinExistence type="predicted"/>
<feature type="modified residue" description="4-aspartylphosphate" evidence="6">
    <location>
        <position position="55"/>
    </location>
</feature>
<dbReference type="SUPFAM" id="SSF52172">
    <property type="entry name" value="CheY-like"/>
    <property type="match status" value="1"/>
</dbReference>
<dbReference type="SMART" id="SM00448">
    <property type="entry name" value="REC"/>
    <property type="match status" value="1"/>
</dbReference>
<dbReference type="eggNOG" id="COG2197">
    <property type="taxonomic scope" value="Bacteria"/>
</dbReference>
<dbReference type="InterPro" id="IPR000792">
    <property type="entry name" value="Tscrpt_reg_LuxR_C"/>
</dbReference>